<dbReference type="PANTHER" id="PTHR40624">
    <property type="entry name" value="BIOSYNTHESIS MONOOXYGENASE, PUTATIVE (AFU_ORTHOLOGUE AFUA_1G12025)-RELATED"/>
    <property type="match status" value="1"/>
</dbReference>
<name>A0A0L0FW51_9EUKA</name>
<dbReference type="Proteomes" id="UP000054560">
    <property type="component" value="Unassembled WGS sequence"/>
</dbReference>
<feature type="domain" description="ABM" evidence="1">
    <location>
        <begin position="173"/>
        <end position="238"/>
    </location>
</feature>
<dbReference type="PANTHER" id="PTHR40624:SF1">
    <property type="entry name" value="BIOSYNTHESIS MONOOXYGENASE, PUTATIVE (AFU_ORTHOLOGUE AFUA_1G12025)-RELATED"/>
    <property type="match status" value="1"/>
</dbReference>
<protein>
    <recommendedName>
        <fullName evidence="1">ABM domain-containing protein</fullName>
    </recommendedName>
</protein>
<evidence type="ECO:0000259" key="1">
    <source>
        <dbReference type="Pfam" id="PF03992"/>
    </source>
</evidence>
<sequence length="265" mass="29870">MGDQKCDSCPCTDCTCKNCECKPGNAGCDPCADFQKMGKKQESIFTLVVTCKFIDEVVVDRFLDAFRPVAEYCDKSEPTTTTYNLIRYMTDPKVLRVVERYTNKSAYLDTHKSSKKFQSMRSTLQKMQDANEVEIQGESYSDTDVGYAVKESTPTVPGLDQVVTLMLDIDFKTTEGKDTAVGGLRSLSEYVRKNENNALTYKLLQSDKDPLRVLIWERYARDIDLTEEHNNSEPFKATGKVFSSVSEKDVAVGKYATTCLGYVKR</sequence>
<reference evidence="2 3" key="1">
    <citation type="submission" date="2011-02" db="EMBL/GenBank/DDBJ databases">
        <title>The Genome Sequence of Sphaeroforma arctica JP610.</title>
        <authorList>
            <consortium name="The Broad Institute Genome Sequencing Platform"/>
            <person name="Russ C."/>
            <person name="Cuomo C."/>
            <person name="Young S.K."/>
            <person name="Zeng Q."/>
            <person name="Gargeya S."/>
            <person name="Alvarado L."/>
            <person name="Berlin A."/>
            <person name="Chapman S.B."/>
            <person name="Chen Z."/>
            <person name="Freedman E."/>
            <person name="Gellesch M."/>
            <person name="Goldberg J."/>
            <person name="Griggs A."/>
            <person name="Gujja S."/>
            <person name="Heilman E."/>
            <person name="Heiman D."/>
            <person name="Howarth C."/>
            <person name="Mehta T."/>
            <person name="Neiman D."/>
            <person name="Pearson M."/>
            <person name="Roberts A."/>
            <person name="Saif S."/>
            <person name="Shea T."/>
            <person name="Shenoy N."/>
            <person name="Sisk P."/>
            <person name="Stolte C."/>
            <person name="Sykes S."/>
            <person name="White J."/>
            <person name="Yandava C."/>
            <person name="Burger G."/>
            <person name="Gray M.W."/>
            <person name="Holland P.W.H."/>
            <person name="King N."/>
            <person name="Lang F.B.F."/>
            <person name="Roger A.J."/>
            <person name="Ruiz-Trillo I."/>
            <person name="Haas B."/>
            <person name="Nusbaum C."/>
            <person name="Birren B."/>
        </authorList>
    </citation>
    <scope>NUCLEOTIDE SEQUENCE [LARGE SCALE GENOMIC DNA]</scope>
    <source>
        <strain evidence="2 3">JP610</strain>
    </source>
</reference>
<dbReference type="OrthoDB" id="10011777at2759"/>
<dbReference type="InterPro" id="IPR007138">
    <property type="entry name" value="ABM_dom"/>
</dbReference>
<accession>A0A0L0FW51</accession>
<dbReference type="EMBL" id="KQ242191">
    <property type="protein sequence ID" value="KNC80163.1"/>
    <property type="molecule type" value="Genomic_DNA"/>
</dbReference>
<dbReference type="SUPFAM" id="SSF54909">
    <property type="entry name" value="Dimeric alpha+beta barrel"/>
    <property type="match status" value="2"/>
</dbReference>
<evidence type="ECO:0000313" key="2">
    <source>
        <dbReference type="EMBL" id="KNC80163.1"/>
    </source>
</evidence>
<organism evidence="2 3">
    <name type="scientific">Sphaeroforma arctica JP610</name>
    <dbReference type="NCBI Taxonomy" id="667725"/>
    <lineage>
        <taxon>Eukaryota</taxon>
        <taxon>Ichthyosporea</taxon>
        <taxon>Ichthyophonida</taxon>
        <taxon>Sphaeroforma</taxon>
    </lineage>
</organism>
<dbReference type="Gene3D" id="3.30.70.100">
    <property type="match status" value="2"/>
</dbReference>
<evidence type="ECO:0000313" key="3">
    <source>
        <dbReference type="Proteomes" id="UP000054560"/>
    </source>
</evidence>
<dbReference type="InterPro" id="IPR011008">
    <property type="entry name" value="Dimeric_a/b-barrel"/>
</dbReference>
<dbReference type="RefSeq" id="XP_014154065.1">
    <property type="nucleotide sequence ID" value="XM_014298590.1"/>
</dbReference>
<dbReference type="GeneID" id="25907980"/>
<dbReference type="Pfam" id="PF03992">
    <property type="entry name" value="ABM"/>
    <property type="match status" value="2"/>
</dbReference>
<keyword evidence="3" id="KW-1185">Reference proteome</keyword>
<dbReference type="AlphaFoldDB" id="A0A0L0FW51"/>
<proteinExistence type="predicted"/>
<gene>
    <name evidence="2" type="ORF">SARC_07476</name>
</gene>
<feature type="domain" description="ABM" evidence="1">
    <location>
        <begin position="59"/>
        <end position="120"/>
    </location>
</feature>
<dbReference type="eggNOG" id="ENOG502SDFC">
    <property type="taxonomic scope" value="Eukaryota"/>
</dbReference>